<dbReference type="Proteomes" id="UP000019491">
    <property type="component" value="Unassembled WGS sequence"/>
</dbReference>
<name>X0Q7V5_RHOWR</name>
<comment type="caution">
    <text evidence="1">The sequence shown here is derived from an EMBL/GenBank/DDBJ whole genome shotgun (WGS) entry which is preliminary data.</text>
</comment>
<dbReference type="RefSeq" id="WP_037235199.1">
    <property type="nucleotide sequence ID" value="NZ_BAWF01000035.1"/>
</dbReference>
<dbReference type="AlphaFoldDB" id="X0Q7V5"/>
<protein>
    <submittedName>
        <fullName evidence="1">Uncharacterized protein</fullName>
    </submittedName>
</protein>
<reference evidence="1 2" key="1">
    <citation type="submission" date="2014-02" db="EMBL/GenBank/DDBJ databases">
        <title>Whole genome shotgun sequence of Rhodococcus wratislaviensis NBRC 100605.</title>
        <authorList>
            <person name="Hosoyama A."/>
            <person name="Tsuchikane K."/>
            <person name="Yoshida I."/>
            <person name="Ohji S."/>
            <person name="Ichikawa N."/>
            <person name="Yamazoe A."/>
            <person name="Fujita N."/>
        </authorList>
    </citation>
    <scope>NUCLEOTIDE SEQUENCE [LARGE SCALE GENOMIC DNA]</scope>
    <source>
        <strain evidence="1 2">NBRC 100605</strain>
    </source>
</reference>
<sequence length="64" mass="7243">MDYDLAVASDARIRFDIVGPPHGSTTLAWKLIVDDPVPDEEMTVRMRKRVNELINANLRFTSGQ</sequence>
<keyword evidence="2" id="KW-1185">Reference proteome</keyword>
<dbReference type="OrthoDB" id="3623843at2"/>
<evidence type="ECO:0000313" key="2">
    <source>
        <dbReference type="Proteomes" id="UP000019491"/>
    </source>
</evidence>
<gene>
    <name evidence="1" type="ORF">RW1_035_00490</name>
</gene>
<accession>X0Q7V5</accession>
<evidence type="ECO:0000313" key="1">
    <source>
        <dbReference type="EMBL" id="GAF46906.1"/>
    </source>
</evidence>
<proteinExistence type="predicted"/>
<organism evidence="1 2">
    <name type="scientific">Rhodococcus wratislaviensis NBRC 100605</name>
    <dbReference type="NCBI Taxonomy" id="1219028"/>
    <lineage>
        <taxon>Bacteria</taxon>
        <taxon>Bacillati</taxon>
        <taxon>Actinomycetota</taxon>
        <taxon>Actinomycetes</taxon>
        <taxon>Mycobacteriales</taxon>
        <taxon>Nocardiaceae</taxon>
        <taxon>Rhodococcus</taxon>
    </lineage>
</organism>
<dbReference type="EMBL" id="BAWF01000035">
    <property type="protein sequence ID" value="GAF46906.1"/>
    <property type="molecule type" value="Genomic_DNA"/>
</dbReference>